<evidence type="ECO:0000313" key="1">
    <source>
        <dbReference type="EMBL" id="MBC1780524.1"/>
    </source>
</evidence>
<gene>
    <name evidence="1" type="ORF">HCA46_17000</name>
</gene>
<reference evidence="1 2" key="1">
    <citation type="submission" date="2020-03" db="EMBL/GenBank/DDBJ databases">
        <title>Soil Listeria distribution.</title>
        <authorList>
            <person name="Liao J."/>
            <person name="Wiedmann M."/>
        </authorList>
    </citation>
    <scope>NUCLEOTIDE SEQUENCE [LARGE SCALE GENOMIC DNA]</scope>
    <source>
        <strain evidence="1 2">FSL L7-1017</strain>
    </source>
</reference>
<name>A0A7X1CJZ8_9LIST</name>
<accession>A0A7X1CJZ8</accession>
<dbReference type="EMBL" id="JAARUV010000010">
    <property type="protein sequence ID" value="MBC1780524.1"/>
    <property type="molecule type" value="Genomic_DNA"/>
</dbReference>
<proteinExistence type="predicted"/>
<dbReference type="AlphaFoldDB" id="A0A7X1CJZ8"/>
<evidence type="ECO:0000313" key="2">
    <source>
        <dbReference type="Proteomes" id="UP000547643"/>
    </source>
</evidence>
<sequence length="210" mass="23853">MRKALIFGIAVALIIGIGFTYLFKQKNTEIATLEQQVQEYKEAATTGEPVKSIKKTKEQTKQEVKQVAYERLANAFMPKFLDAYYESTDLKQAYKKIEPMLRGEAKKQFAPIGEQGVEQPGNKTASFTYRTKVLDSSTFFHKNMSNTSGVIVSFYTLETTLNQNKTTGNYVIMAELSFNSSKNDWELSYLVENKQVNQDMSAAYFGHKLD</sequence>
<comment type="caution">
    <text evidence="1">The sequence shown here is derived from an EMBL/GenBank/DDBJ whole genome shotgun (WGS) entry which is preliminary data.</text>
</comment>
<organism evidence="1 2">
    <name type="scientific">Listeria booriae</name>
    <dbReference type="NCBI Taxonomy" id="1552123"/>
    <lineage>
        <taxon>Bacteria</taxon>
        <taxon>Bacillati</taxon>
        <taxon>Bacillota</taxon>
        <taxon>Bacilli</taxon>
        <taxon>Bacillales</taxon>
        <taxon>Listeriaceae</taxon>
        <taxon>Listeria</taxon>
    </lineage>
</organism>
<protein>
    <submittedName>
        <fullName evidence="1">Uncharacterized protein</fullName>
    </submittedName>
</protein>
<dbReference type="RefSeq" id="WP_185495753.1">
    <property type="nucleotide sequence ID" value="NZ_JAARUV010000010.1"/>
</dbReference>
<dbReference type="Proteomes" id="UP000547643">
    <property type="component" value="Unassembled WGS sequence"/>
</dbReference>